<reference evidence="1" key="2">
    <citation type="journal article" date="2020" name="Nat. Commun.">
        <title>Large-scale genome sequencing of mycorrhizal fungi provides insights into the early evolution of symbiotic traits.</title>
        <authorList>
            <person name="Miyauchi S."/>
            <person name="Kiss E."/>
            <person name="Kuo A."/>
            <person name="Drula E."/>
            <person name="Kohler A."/>
            <person name="Sanchez-Garcia M."/>
            <person name="Morin E."/>
            <person name="Andreopoulos B."/>
            <person name="Barry K.W."/>
            <person name="Bonito G."/>
            <person name="Buee M."/>
            <person name="Carver A."/>
            <person name="Chen C."/>
            <person name="Cichocki N."/>
            <person name="Clum A."/>
            <person name="Culley D."/>
            <person name="Crous P.W."/>
            <person name="Fauchery L."/>
            <person name="Girlanda M."/>
            <person name="Hayes R.D."/>
            <person name="Keri Z."/>
            <person name="LaButti K."/>
            <person name="Lipzen A."/>
            <person name="Lombard V."/>
            <person name="Magnuson J."/>
            <person name="Maillard F."/>
            <person name="Murat C."/>
            <person name="Nolan M."/>
            <person name="Ohm R.A."/>
            <person name="Pangilinan J."/>
            <person name="Pereira M.F."/>
            <person name="Perotto S."/>
            <person name="Peter M."/>
            <person name="Pfister S."/>
            <person name="Riley R."/>
            <person name="Sitrit Y."/>
            <person name="Stielow J.B."/>
            <person name="Szollosi G."/>
            <person name="Zifcakova L."/>
            <person name="Stursova M."/>
            <person name="Spatafora J.W."/>
            <person name="Tedersoo L."/>
            <person name="Vaario L.M."/>
            <person name="Yamada A."/>
            <person name="Yan M."/>
            <person name="Wang P."/>
            <person name="Xu J."/>
            <person name="Bruns T."/>
            <person name="Baldrian P."/>
            <person name="Vilgalys R."/>
            <person name="Dunand C."/>
            <person name="Henrissat B."/>
            <person name="Grigoriev I.V."/>
            <person name="Hibbett D."/>
            <person name="Nagy L.G."/>
            <person name="Martin F.M."/>
        </authorList>
    </citation>
    <scope>NUCLEOTIDE SEQUENCE</scope>
    <source>
        <strain evidence="1">P2</strain>
    </source>
</reference>
<proteinExistence type="predicted"/>
<name>A0ACB6Z847_THEGA</name>
<sequence length="116" mass="12558">MNSRLLLLSSSADLIRGFWLYQLCAHPSTRPAGLQVESWYHKPDPPAHMCLDSYISISGLSLLHATATEIVGCGTHTSIITNLVSISISSLTEYPPAHACFVLSAMSTLHFLSPSC</sequence>
<evidence type="ECO:0000313" key="2">
    <source>
        <dbReference type="Proteomes" id="UP000886501"/>
    </source>
</evidence>
<evidence type="ECO:0000313" key="1">
    <source>
        <dbReference type="EMBL" id="KAF9645316.1"/>
    </source>
</evidence>
<organism evidence="1 2">
    <name type="scientific">Thelephora ganbajun</name>
    <name type="common">Ganba fungus</name>
    <dbReference type="NCBI Taxonomy" id="370292"/>
    <lineage>
        <taxon>Eukaryota</taxon>
        <taxon>Fungi</taxon>
        <taxon>Dikarya</taxon>
        <taxon>Basidiomycota</taxon>
        <taxon>Agaricomycotina</taxon>
        <taxon>Agaricomycetes</taxon>
        <taxon>Thelephorales</taxon>
        <taxon>Thelephoraceae</taxon>
        <taxon>Thelephora</taxon>
    </lineage>
</organism>
<reference evidence="1" key="1">
    <citation type="submission" date="2019-10" db="EMBL/GenBank/DDBJ databases">
        <authorList>
            <consortium name="DOE Joint Genome Institute"/>
            <person name="Kuo A."/>
            <person name="Miyauchi S."/>
            <person name="Kiss E."/>
            <person name="Drula E."/>
            <person name="Kohler A."/>
            <person name="Sanchez-Garcia M."/>
            <person name="Andreopoulos B."/>
            <person name="Barry K.W."/>
            <person name="Bonito G."/>
            <person name="Buee M."/>
            <person name="Carver A."/>
            <person name="Chen C."/>
            <person name="Cichocki N."/>
            <person name="Clum A."/>
            <person name="Culley D."/>
            <person name="Crous P.W."/>
            <person name="Fauchery L."/>
            <person name="Girlanda M."/>
            <person name="Hayes R."/>
            <person name="Keri Z."/>
            <person name="Labutti K."/>
            <person name="Lipzen A."/>
            <person name="Lombard V."/>
            <person name="Magnuson J."/>
            <person name="Maillard F."/>
            <person name="Morin E."/>
            <person name="Murat C."/>
            <person name="Nolan M."/>
            <person name="Ohm R."/>
            <person name="Pangilinan J."/>
            <person name="Pereira M."/>
            <person name="Perotto S."/>
            <person name="Peter M."/>
            <person name="Riley R."/>
            <person name="Sitrit Y."/>
            <person name="Stielow B."/>
            <person name="Szollosi G."/>
            <person name="Zifcakova L."/>
            <person name="Stursova M."/>
            <person name="Spatafora J.W."/>
            <person name="Tedersoo L."/>
            <person name="Vaario L.-M."/>
            <person name="Yamada A."/>
            <person name="Yan M."/>
            <person name="Wang P."/>
            <person name="Xu J."/>
            <person name="Bruns T."/>
            <person name="Baldrian P."/>
            <person name="Vilgalys R."/>
            <person name="Henrissat B."/>
            <person name="Grigoriev I.V."/>
            <person name="Hibbett D."/>
            <person name="Nagy L.G."/>
            <person name="Martin F.M."/>
        </authorList>
    </citation>
    <scope>NUCLEOTIDE SEQUENCE</scope>
    <source>
        <strain evidence="1">P2</strain>
    </source>
</reference>
<accession>A0ACB6Z847</accession>
<gene>
    <name evidence="1" type="ORF">BDM02DRAFT_3120405</name>
</gene>
<protein>
    <submittedName>
        <fullName evidence="1">Uncharacterized protein</fullName>
    </submittedName>
</protein>
<dbReference type="Proteomes" id="UP000886501">
    <property type="component" value="Unassembled WGS sequence"/>
</dbReference>
<comment type="caution">
    <text evidence="1">The sequence shown here is derived from an EMBL/GenBank/DDBJ whole genome shotgun (WGS) entry which is preliminary data.</text>
</comment>
<keyword evidence="2" id="KW-1185">Reference proteome</keyword>
<dbReference type="EMBL" id="MU118095">
    <property type="protein sequence ID" value="KAF9645316.1"/>
    <property type="molecule type" value="Genomic_DNA"/>
</dbReference>